<feature type="chain" id="PRO_5042155712" evidence="1">
    <location>
        <begin position="20"/>
        <end position="391"/>
    </location>
</feature>
<organism evidence="2 3">
    <name type="scientific">Zalerion maritima</name>
    <dbReference type="NCBI Taxonomy" id="339359"/>
    <lineage>
        <taxon>Eukaryota</taxon>
        <taxon>Fungi</taxon>
        <taxon>Dikarya</taxon>
        <taxon>Ascomycota</taxon>
        <taxon>Pezizomycotina</taxon>
        <taxon>Sordariomycetes</taxon>
        <taxon>Lulworthiomycetidae</taxon>
        <taxon>Lulworthiales</taxon>
        <taxon>Lulworthiaceae</taxon>
        <taxon>Zalerion</taxon>
    </lineage>
</organism>
<dbReference type="Proteomes" id="UP001201980">
    <property type="component" value="Unassembled WGS sequence"/>
</dbReference>
<dbReference type="EMBL" id="JAKWBI020000147">
    <property type="protein sequence ID" value="KAJ2901566.1"/>
    <property type="molecule type" value="Genomic_DNA"/>
</dbReference>
<reference evidence="2" key="1">
    <citation type="submission" date="2022-07" db="EMBL/GenBank/DDBJ databases">
        <title>Draft genome sequence of Zalerion maritima ATCC 34329, a (micro)plastics degrading marine fungus.</title>
        <authorList>
            <person name="Paco A."/>
            <person name="Goncalves M.F.M."/>
            <person name="Rocha-Santos T.A.P."/>
            <person name="Alves A."/>
        </authorList>
    </citation>
    <scope>NUCLEOTIDE SEQUENCE</scope>
    <source>
        <strain evidence="2">ATCC 34329</strain>
    </source>
</reference>
<sequence length="391" mass="41674">MLRQCISLALLWELGLVSALPAEKRQELGEGGTSVVDPNEPYIGFEDGDIIGSGGTDPIDFSVEDDGPFSHIAKRAVNISTHSLFGECAAIDLEGVETAYSILVDAYGSPPDSFGYIAMQPLHDIIRGYGVSAVRKRAVLSAPTGTAPFDTTPLEEVLAELEATLGEAMSLVEVITIDSIHGTIEMSKGSIPKRRWSKRATAVIDCSTERINAWRLGLYVISTMYGDSVPEAVWLIAENCAVMLESCGQKTDLDAVFSIGTPVAGSLETDPTVSGGEIEPDGPVDGGSMIPDETVSGGEMSPDPVVSGTITPRTVKCNKPIYEAMVTLEATYGRACGGRIRPSILMAQLALVMIIFRGCRDVWDNWEIVELSCGFIEIGPIYCSSGVNPSD</sequence>
<comment type="caution">
    <text evidence="2">The sequence shown here is derived from an EMBL/GenBank/DDBJ whole genome shotgun (WGS) entry which is preliminary data.</text>
</comment>
<evidence type="ECO:0000256" key="1">
    <source>
        <dbReference type="SAM" id="SignalP"/>
    </source>
</evidence>
<name>A0AAD5RPX9_9PEZI</name>
<dbReference type="AlphaFoldDB" id="A0AAD5RPX9"/>
<feature type="signal peptide" evidence="1">
    <location>
        <begin position="1"/>
        <end position="19"/>
    </location>
</feature>
<keyword evidence="1" id="KW-0732">Signal</keyword>
<evidence type="ECO:0000313" key="2">
    <source>
        <dbReference type="EMBL" id="KAJ2901566.1"/>
    </source>
</evidence>
<accession>A0AAD5RPX9</accession>
<keyword evidence="3" id="KW-1185">Reference proteome</keyword>
<proteinExistence type="predicted"/>
<gene>
    <name evidence="2" type="ORF">MKZ38_001699</name>
</gene>
<evidence type="ECO:0000313" key="3">
    <source>
        <dbReference type="Proteomes" id="UP001201980"/>
    </source>
</evidence>
<protein>
    <submittedName>
        <fullName evidence="2">Uncharacterized protein</fullName>
    </submittedName>
</protein>